<sequence>MNITGQLSLHESLIAETKLLMDLIRS</sequence>
<reference evidence="1" key="1">
    <citation type="journal article" date="2023" name="Mol. Ecol. Resour.">
        <title>Chromosome-level genome assembly of a triploid poplar Populus alba 'Berolinensis'.</title>
        <authorList>
            <person name="Chen S."/>
            <person name="Yu Y."/>
            <person name="Wang X."/>
            <person name="Wang S."/>
            <person name="Zhang T."/>
            <person name="Zhou Y."/>
            <person name="He R."/>
            <person name="Meng N."/>
            <person name="Wang Y."/>
            <person name="Liu W."/>
            <person name="Liu Z."/>
            <person name="Liu J."/>
            <person name="Guo Q."/>
            <person name="Huang H."/>
            <person name="Sederoff R.R."/>
            <person name="Wang G."/>
            <person name="Qu G."/>
            <person name="Chen S."/>
        </authorList>
    </citation>
    <scope>NUCLEOTIDE SEQUENCE</scope>
    <source>
        <strain evidence="1">SC-2020</strain>
    </source>
</reference>
<dbReference type="AlphaFoldDB" id="A0AAD6QSW6"/>
<comment type="caution">
    <text evidence="1">The sequence shown here is derived from an EMBL/GenBank/DDBJ whole genome shotgun (WGS) entry which is preliminary data.</text>
</comment>
<gene>
    <name evidence="1" type="ORF">NC653_012811</name>
    <name evidence="2" type="ORF">NC653_012821</name>
</gene>
<evidence type="ECO:0000313" key="3">
    <source>
        <dbReference type="Proteomes" id="UP001164929"/>
    </source>
</evidence>
<organism evidence="1 3">
    <name type="scientific">Populus alba x Populus x berolinensis</name>
    <dbReference type="NCBI Taxonomy" id="444605"/>
    <lineage>
        <taxon>Eukaryota</taxon>
        <taxon>Viridiplantae</taxon>
        <taxon>Streptophyta</taxon>
        <taxon>Embryophyta</taxon>
        <taxon>Tracheophyta</taxon>
        <taxon>Spermatophyta</taxon>
        <taxon>Magnoliopsida</taxon>
        <taxon>eudicotyledons</taxon>
        <taxon>Gunneridae</taxon>
        <taxon>Pentapetalae</taxon>
        <taxon>rosids</taxon>
        <taxon>fabids</taxon>
        <taxon>Malpighiales</taxon>
        <taxon>Salicaceae</taxon>
        <taxon>Saliceae</taxon>
        <taxon>Populus</taxon>
    </lineage>
</organism>
<evidence type="ECO:0000313" key="1">
    <source>
        <dbReference type="EMBL" id="KAJ6996040.1"/>
    </source>
</evidence>
<name>A0AAD6QSW6_9ROSI</name>
<dbReference type="EMBL" id="JAQIZT010000005">
    <property type="protein sequence ID" value="KAJ6996040.1"/>
    <property type="molecule type" value="Genomic_DNA"/>
</dbReference>
<protein>
    <submittedName>
        <fullName evidence="1">Uncharacterized protein</fullName>
    </submittedName>
</protein>
<proteinExistence type="predicted"/>
<dbReference type="EMBL" id="JAQIZT010000005">
    <property type="protein sequence ID" value="KAJ6996052.1"/>
    <property type="molecule type" value="Genomic_DNA"/>
</dbReference>
<accession>A0AAD6QSW6</accession>
<evidence type="ECO:0000313" key="2">
    <source>
        <dbReference type="EMBL" id="KAJ6996052.1"/>
    </source>
</evidence>
<dbReference type="Proteomes" id="UP001164929">
    <property type="component" value="Chromosome 5"/>
</dbReference>
<keyword evidence="3" id="KW-1185">Reference proteome</keyword>